<evidence type="ECO:0000313" key="1">
    <source>
        <dbReference type="EMBL" id="GAI52377.1"/>
    </source>
</evidence>
<organism evidence="1">
    <name type="scientific">marine sediment metagenome</name>
    <dbReference type="NCBI Taxonomy" id="412755"/>
    <lineage>
        <taxon>unclassified sequences</taxon>
        <taxon>metagenomes</taxon>
        <taxon>ecological metagenomes</taxon>
    </lineage>
</organism>
<protein>
    <submittedName>
        <fullName evidence="1">Uncharacterized protein</fullName>
    </submittedName>
</protein>
<feature type="non-terminal residue" evidence="1">
    <location>
        <position position="1"/>
    </location>
</feature>
<sequence>LSASKFITDMREVGLSYRRTDMLSDWRSVNELEVKEGLIRYVRRDRYPTEKTIASVDWAVSKEFMYKVKVQSIIQPGMPLTERFVNILSDVPMTPTMVEDEVLTRWGEWEKYQAEDVKGLQVWSAVRKVME</sequence>
<name>X1P7S4_9ZZZZ</name>
<reference evidence="1" key="1">
    <citation type="journal article" date="2014" name="Front. Microbiol.">
        <title>High frequency of phylogenetically diverse reductive dehalogenase-homologous genes in deep subseafloor sedimentary metagenomes.</title>
        <authorList>
            <person name="Kawai M."/>
            <person name="Futagami T."/>
            <person name="Toyoda A."/>
            <person name="Takaki Y."/>
            <person name="Nishi S."/>
            <person name="Hori S."/>
            <person name="Arai W."/>
            <person name="Tsubouchi T."/>
            <person name="Morono Y."/>
            <person name="Uchiyama I."/>
            <person name="Ito T."/>
            <person name="Fujiyama A."/>
            <person name="Inagaki F."/>
            <person name="Takami H."/>
        </authorList>
    </citation>
    <scope>NUCLEOTIDE SEQUENCE</scope>
    <source>
        <strain evidence="1">Expedition CK06-06</strain>
    </source>
</reference>
<comment type="caution">
    <text evidence="1">The sequence shown here is derived from an EMBL/GenBank/DDBJ whole genome shotgun (WGS) entry which is preliminary data.</text>
</comment>
<accession>X1P7S4</accession>
<dbReference type="AlphaFoldDB" id="X1P7S4"/>
<proteinExistence type="predicted"/>
<dbReference type="EMBL" id="BARV01037595">
    <property type="protein sequence ID" value="GAI52377.1"/>
    <property type="molecule type" value="Genomic_DNA"/>
</dbReference>
<gene>
    <name evidence="1" type="ORF">S06H3_58123</name>
</gene>